<feature type="coiled-coil region" evidence="2">
    <location>
        <begin position="199"/>
        <end position="233"/>
    </location>
</feature>
<evidence type="ECO:0000259" key="4">
    <source>
        <dbReference type="Pfam" id="PF25876"/>
    </source>
</evidence>
<keyword evidence="3" id="KW-0472">Membrane</keyword>
<feature type="domain" description="CusB-like beta-barrel" evidence="6">
    <location>
        <begin position="277"/>
        <end position="347"/>
    </location>
</feature>
<comment type="similarity">
    <text evidence="1">Belongs to the membrane fusion protein (MFP) (TC 8.A.1) family.</text>
</comment>
<name>A0A7C3PIC0_9CYAN</name>
<accession>A0A7C3PIC0</accession>
<feature type="domain" description="Multidrug resistance protein MdtA-like alpha-helical hairpin" evidence="4">
    <location>
        <begin position="148"/>
        <end position="217"/>
    </location>
</feature>
<dbReference type="Gene3D" id="1.10.287.470">
    <property type="entry name" value="Helix hairpin bin"/>
    <property type="match status" value="1"/>
</dbReference>
<evidence type="ECO:0000256" key="3">
    <source>
        <dbReference type="SAM" id="Phobius"/>
    </source>
</evidence>
<dbReference type="Pfam" id="PF25876">
    <property type="entry name" value="HH_MFP_RND"/>
    <property type="match status" value="1"/>
</dbReference>
<dbReference type="Gene3D" id="2.40.420.20">
    <property type="match status" value="1"/>
</dbReference>
<dbReference type="Pfam" id="PF25954">
    <property type="entry name" value="Beta-barrel_RND_2"/>
    <property type="match status" value="1"/>
</dbReference>
<feature type="transmembrane region" description="Helical" evidence="3">
    <location>
        <begin position="20"/>
        <end position="37"/>
    </location>
</feature>
<dbReference type="Gene3D" id="2.40.50.100">
    <property type="match status" value="1"/>
</dbReference>
<gene>
    <name evidence="8" type="ORF">ENR64_23165</name>
</gene>
<dbReference type="InterPro" id="IPR058637">
    <property type="entry name" value="YknX-like_C"/>
</dbReference>
<evidence type="ECO:0000259" key="5">
    <source>
        <dbReference type="Pfam" id="PF25917"/>
    </source>
</evidence>
<evidence type="ECO:0000259" key="7">
    <source>
        <dbReference type="Pfam" id="PF25989"/>
    </source>
</evidence>
<feature type="coiled-coil region" evidence="2">
    <location>
        <begin position="133"/>
        <end position="172"/>
    </location>
</feature>
<dbReference type="Gene3D" id="2.40.30.170">
    <property type="match status" value="1"/>
</dbReference>
<sequence>MDKLTPPAQPRFQFRHIRTIALVTGLMIVSGGAGWWLNHAANRQQPTRLSAATTRATPIQVQTTIARFQSLTANRVLTGTVEPIETVTLTSRVMGQIRQLPVKEGDRVQVGDLLVAIDVADLQAQSGQALAAVNVAQSNYQTAQARVQETQAQLLEAEAELADARLEQKRMSMLQGEGAVSRQLLDKANTRVQIVQARIRQIEAGIRQSQSSMNQAQAQVRQAQAQVNQVSANLNYGTIAAPFDGVVTRKHTEVGAMAGAGQPLVTLESSDRLRFSTQVPESLITQVKQGQSVTIRLDALNRNVSGTVSQIVPSADPNTRNFAVKVNLNNTSNIIPGMFGRMQLANAAATPGKQSALIIPQAAIVQQFGITGVYQVTNGQAFFQPITVGKTHGTNVEVFSGLTEGDRLVVNPSPDLKDNTPVQTN</sequence>
<keyword evidence="3" id="KW-0812">Transmembrane</keyword>
<dbReference type="EMBL" id="DSRU01000333">
    <property type="protein sequence ID" value="HFN00596.1"/>
    <property type="molecule type" value="Genomic_DNA"/>
</dbReference>
<dbReference type="AlphaFoldDB" id="A0A7C3PIC0"/>
<protein>
    <submittedName>
        <fullName evidence="8">Efflux RND transporter periplasmic adaptor subunit</fullName>
    </submittedName>
</protein>
<dbReference type="NCBIfam" id="TIGR01730">
    <property type="entry name" value="RND_mfp"/>
    <property type="match status" value="1"/>
</dbReference>
<dbReference type="InterPro" id="IPR058792">
    <property type="entry name" value="Beta-barrel_RND_2"/>
</dbReference>
<dbReference type="Pfam" id="PF25917">
    <property type="entry name" value="BSH_RND"/>
    <property type="match status" value="1"/>
</dbReference>
<dbReference type="InterPro" id="IPR058624">
    <property type="entry name" value="MdtA-like_HH"/>
</dbReference>
<feature type="domain" description="YknX-like C-terminal permuted SH3-like" evidence="7">
    <location>
        <begin position="357"/>
        <end position="423"/>
    </location>
</feature>
<feature type="domain" description="Multidrug resistance protein MdtA-like barrel-sandwich hybrid" evidence="5">
    <location>
        <begin position="85"/>
        <end position="264"/>
    </location>
</feature>
<dbReference type="SUPFAM" id="SSF111369">
    <property type="entry name" value="HlyD-like secretion proteins"/>
    <property type="match status" value="3"/>
</dbReference>
<comment type="caution">
    <text evidence="8">The sequence shown here is derived from an EMBL/GenBank/DDBJ whole genome shotgun (WGS) entry which is preliminary data.</text>
</comment>
<dbReference type="GO" id="GO:0015562">
    <property type="term" value="F:efflux transmembrane transporter activity"/>
    <property type="evidence" value="ECO:0007669"/>
    <property type="project" value="TreeGrafter"/>
</dbReference>
<reference evidence="8" key="1">
    <citation type="journal article" date="2020" name="mSystems">
        <title>Genome- and Community-Level Interaction Insights into Carbon Utilization and Element Cycling Functions of Hydrothermarchaeota in Hydrothermal Sediment.</title>
        <authorList>
            <person name="Zhou Z."/>
            <person name="Liu Y."/>
            <person name="Xu W."/>
            <person name="Pan J."/>
            <person name="Luo Z.H."/>
            <person name="Li M."/>
        </authorList>
    </citation>
    <scope>NUCLEOTIDE SEQUENCE [LARGE SCALE GENOMIC DNA]</scope>
    <source>
        <strain evidence="8">SpSt-418</strain>
    </source>
</reference>
<keyword evidence="3" id="KW-1133">Transmembrane helix</keyword>
<evidence type="ECO:0000256" key="1">
    <source>
        <dbReference type="ARBA" id="ARBA00009477"/>
    </source>
</evidence>
<evidence type="ECO:0000313" key="8">
    <source>
        <dbReference type="EMBL" id="HFN00596.1"/>
    </source>
</evidence>
<evidence type="ECO:0000259" key="6">
    <source>
        <dbReference type="Pfam" id="PF25954"/>
    </source>
</evidence>
<dbReference type="Pfam" id="PF25989">
    <property type="entry name" value="YknX_C"/>
    <property type="match status" value="1"/>
</dbReference>
<dbReference type="InterPro" id="IPR058625">
    <property type="entry name" value="MdtA-like_BSH"/>
</dbReference>
<organism evidence="8">
    <name type="scientific">Oscillatoriales cyanobacterium SpSt-418</name>
    <dbReference type="NCBI Taxonomy" id="2282169"/>
    <lineage>
        <taxon>Bacteria</taxon>
        <taxon>Bacillati</taxon>
        <taxon>Cyanobacteriota</taxon>
        <taxon>Cyanophyceae</taxon>
        <taxon>Oscillatoriophycideae</taxon>
        <taxon>Oscillatoriales</taxon>
    </lineage>
</organism>
<keyword evidence="2" id="KW-0175">Coiled coil</keyword>
<dbReference type="GO" id="GO:1990281">
    <property type="term" value="C:efflux pump complex"/>
    <property type="evidence" value="ECO:0007669"/>
    <property type="project" value="TreeGrafter"/>
</dbReference>
<dbReference type="InterPro" id="IPR006143">
    <property type="entry name" value="RND_pump_MFP"/>
</dbReference>
<dbReference type="PANTHER" id="PTHR30469">
    <property type="entry name" value="MULTIDRUG RESISTANCE PROTEIN MDTA"/>
    <property type="match status" value="1"/>
</dbReference>
<evidence type="ECO:0000256" key="2">
    <source>
        <dbReference type="SAM" id="Coils"/>
    </source>
</evidence>
<proteinExistence type="inferred from homology"/>